<protein>
    <recommendedName>
        <fullName evidence="5">Osiris 9</fullName>
    </recommendedName>
</protein>
<keyword evidence="1" id="KW-1133">Transmembrane helix</keyword>
<name>A0A2J7QXI5_9NEOP</name>
<dbReference type="InterPro" id="IPR012464">
    <property type="entry name" value="DUF1676"/>
</dbReference>
<gene>
    <name evidence="3" type="ORF">B7P43_G07758</name>
</gene>
<feature type="signal peptide" evidence="2">
    <location>
        <begin position="1"/>
        <end position="21"/>
    </location>
</feature>
<evidence type="ECO:0008006" key="5">
    <source>
        <dbReference type="Google" id="ProtNLM"/>
    </source>
</evidence>
<dbReference type="OrthoDB" id="8194491at2759"/>
<dbReference type="STRING" id="105785.A0A2J7QXI5"/>
<dbReference type="PANTHER" id="PTHR21879">
    <property type="entry name" value="FI03362P-RELATED-RELATED"/>
    <property type="match status" value="1"/>
</dbReference>
<dbReference type="FunCoup" id="A0A2J7QXI5">
    <property type="interactions" value="108"/>
</dbReference>
<keyword evidence="1" id="KW-0472">Membrane</keyword>
<dbReference type="InParanoid" id="A0A2J7QXI5"/>
<reference evidence="3 4" key="1">
    <citation type="submission" date="2017-12" db="EMBL/GenBank/DDBJ databases">
        <title>Hemimetabolous genomes reveal molecular basis of termite eusociality.</title>
        <authorList>
            <person name="Harrison M.C."/>
            <person name="Jongepier E."/>
            <person name="Robertson H.M."/>
            <person name="Arning N."/>
            <person name="Bitard-Feildel T."/>
            <person name="Chao H."/>
            <person name="Childers C.P."/>
            <person name="Dinh H."/>
            <person name="Doddapaneni H."/>
            <person name="Dugan S."/>
            <person name="Gowin J."/>
            <person name="Greiner C."/>
            <person name="Han Y."/>
            <person name="Hu H."/>
            <person name="Hughes D.S.T."/>
            <person name="Huylmans A.-K."/>
            <person name="Kemena C."/>
            <person name="Kremer L.P.M."/>
            <person name="Lee S.L."/>
            <person name="Lopez-Ezquerra A."/>
            <person name="Mallet L."/>
            <person name="Monroy-Kuhn J.M."/>
            <person name="Moser A."/>
            <person name="Murali S.C."/>
            <person name="Muzny D.M."/>
            <person name="Otani S."/>
            <person name="Piulachs M.-D."/>
            <person name="Poelchau M."/>
            <person name="Qu J."/>
            <person name="Schaub F."/>
            <person name="Wada-Katsumata A."/>
            <person name="Worley K.C."/>
            <person name="Xie Q."/>
            <person name="Ylla G."/>
            <person name="Poulsen M."/>
            <person name="Gibbs R.A."/>
            <person name="Schal C."/>
            <person name="Richards S."/>
            <person name="Belles X."/>
            <person name="Korb J."/>
            <person name="Bornberg-Bauer E."/>
        </authorList>
    </citation>
    <scope>NUCLEOTIDE SEQUENCE [LARGE SCALE GENOMIC DNA]</scope>
    <source>
        <tissue evidence="3">Whole body</tissue>
    </source>
</reference>
<dbReference type="GO" id="GO:0016020">
    <property type="term" value="C:membrane"/>
    <property type="evidence" value="ECO:0007669"/>
    <property type="project" value="TreeGrafter"/>
</dbReference>
<dbReference type="Pfam" id="PF07898">
    <property type="entry name" value="DUF1676"/>
    <property type="match status" value="1"/>
</dbReference>
<comment type="caution">
    <text evidence="3">The sequence shown here is derived from an EMBL/GenBank/DDBJ whole genome shotgun (WGS) entry which is preliminary data.</text>
</comment>
<dbReference type="AlphaFoldDB" id="A0A2J7QXI5"/>
<feature type="chain" id="PRO_5014357489" description="Osiris 9" evidence="2">
    <location>
        <begin position="22"/>
        <end position="285"/>
    </location>
</feature>
<feature type="transmembrane region" description="Helical" evidence="1">
    <location>
        <begin position="203"/>
        <end position="223"/>
    </location>
</feature>
<evidence type="ECO:0000313" key="4">
    <source>
        <dbReference type="Proteomes" id="UP000235965"/>
    </source>
</evidence>
<evidence type="ECO:0000313" key="3">
    <source>
        <dbReference type="EMBL" id="PNF33295.1"/>
    </source>
</evidence>
<keyword evidence="2" id="KW-0732">Signal</keyword>
<feature type="transmembrane region" description="Helical" evidence="1">
    <location>
        <begin position="178"/>
        <end position="197"/>
    </location>
</feature>
<evidence type="ECO:0000256" key="2">
    <source>
        <dbReference type="SAM" id="SignalP"/>
    </source>
</evidence>
<dbReference type="EMBL" id="NEVH01009379">
    <property type="protein sequence ID" value="PNF33295.1"/>
    <property type="molecule type" value="Genomic_DNA"/>
</dbReference>
<keyword evidence="1" id="KW-0812">Transmembrane</keyword>
<dbReference type="PANTHER" id="PTHR21879:SF1">
    <property type="entry name" value="FI01546P"/>
    <property type="match status" value="1"/>
</dbReference>
<dbReference type="Proteomes" id="UP000235965">
    <property type="component" value="Unassembled WGS sequence"/>
</dbReference>
<keyword evidence="4" id="KW-1185">Reference proteome</keyword>
<evidence type="ECO:0000256" key="1">
    <source>
        <dbReference type="SAM" id="Phobius"/>
    </source>
</evidence>
<proteinExistence type="predicted"/>
<accession>A0A2J7QXI5</accession>
<sequence length="285" mass="31180">MGSVSKWVLTLAVLGVALSSAFPAAEEYDARGNQDISTDNSESLIEDGIETAYRFIQSCGDKDMSLCLKMRALTFVDRALRRTGDVEVFDGVSLVRTQDGLDVSREVNGRALSEAELDASLPKNADERDAQVETLLVDRLAKFLQSHTLQFKVPDSAISEVKKTLDEARGKRKKLKMLLPLLLLFKLKAAALIPLALGGLALLALKALLVGKLALLLAGIIGLQKLLGNKQNTQTYEVVAHPHYTHSSYGDEHGHGHYARALPDTENNDPHQLAYRAYSANTKQE</sequence>
<organism evidence="3 4">
    <name type="scientific">Cryptotermes secundus</name>
    <dbReference type="NCBI Taxonomy" id="105785"/>
    <lineage>
        <taxon>Eukaryota</taxon>
        <taxon>Metazoa</taxon>
        <taxon>Ecdysozoa</taxon>
        <taxon>Arthropoda</taxon>
        <taxon>Hexapoda</taxon>
        <taxon>Insecta</taxon>
        <taxon>Pterygota</taxon>
        <taxon>Neoptera</taxon>
        <taxon>Polyneoptera</taxon>
        <taxon>Dictyoptera</taxon>
        <taxon>Blattodea</taxon>
        <taxon>Blattoidea</taxon>
        <taxon>Termitoidae</taxon>
        <taxon>Kalotermitidae</taxon>
        <taxon>Cryptotermitinae</taxon>
        <taxon>Cryptotermes</taxon>
    </lineage>
</organism>